<name>A0ACB5PVF9_9BACT</name>
<dbReference type="EMBL" id="BMFN01000003">
    <property type="protein sequence ID" value="GGF76099.1"/>
    <property type="molecule type" value="Genomic_DNA"/>
</dbReference>
<comment type="caution">
    <text evidence="1">The sequence shown here is derived from an EMBL/GenBank/DDBJ whole genome shotgun (WGS) entry which is preliminary data.</text>
</comment>
<keyword evidence="2" id="KW-1185">Reference proteome</keyword>
<sequence length="373" mass="40898">MLFTAFHLLAFSHKFSAPIYPTSMNPAHENNLAQPVGTTLDRYIMRNQSEFAYATGELSQLLRDIALAGKIVNREVNRAGLTTIIGAAGAQNVQGEQQQKLDVEANIRFIRALTNGKEACAVLSEENEDIIHTGNTEGRYVVAIDPLDGSSNIDVNISIGTLFSIYRRVSPIGTEATPADFLQGGRKQVAAGYILYGSSTMLVYTTGHGVAGFTYESSLGEFFLSHPNIRIPATGPVFSCNEGYWFEYPEYVQKFLMSCKRRTMSGRYVGSLVADYHRNLFTGGIYLYPPNKKAPQGKLRLLYEGYPLAFIIEQAGGLASCGKRAILDLEPTDYHQRSPLFIGSPELVAELIAGNMEPVTTPAYEAATDLHSV</sequence>
<organism evidence="1 2">
    <name type="scientific">Hymenobacter qilianensis</name>
    <dbReference type="NCBI Taxonomy" id="1385715"/>
    <lineage>
        <taxon>Bacteria</taxon>
        <taxon>Pseudomonadati</taxon>
        <taxon>Bacteroidota</taxon>
        <taxon>Cytophagia</taxon>
        <taxon>Cytophagales</taxon>
        <taxon>Hymenobacteraceae</taxon>
        <taxon>Hymenobacter</taxon>
    </lineage>
</organism>
<evidence type="ECO:0000313" key="2">
    <source>
        <dbReference type="Proteomes" id="UP000605392"/>
    </source>
</evidence>
<evidence type="ECO:0000313" key="1">
    <source>
        <dbReference type="EMBL" id="GGF76099.1"/>
    </source>
</evidence>
<dbReference type="Proteomes" id="UP000605392">
    <property type="component" value="Unassembled WGS sequence"/>
</dbReference>
<accession>A0ACB5PVF9</accession>
<reference evidence="1 2" key="1">
    <citation type="journal article" date="2019" name="Int. J. Syst. Evol. Microbiol.">
        <title>The Global Catalogue of Microorganisms (GCM) 10K type strain sequencing project: providing services to taxonomists for standard genome sequencing and annotation.</title>
        <authorList>
            <consortium name="The Broad Institute Genomics Platform"/>
            <consortium name="The Broad Institute Genome Sequencing Center for Infectious Disease"/>
            <person name="Wu L."/>
            <person name="Ma J."/>
        </authorList>
    </citation>
    <scope>NUCLEOTIDE SEQUENCE [LARGE SCALE GENOMIC DNA]</scope>
    <source>
        <strain evidence="1 2">CGMCC 1.12720</strain>
    </source>
</reference>
<gene>
    <name evidence="1" type="primary">fbp</name>
    <name evidence="1" type="ORF">GCM10011375_33860</name>
</gene>
<protein>
    <submittedName>
        <fullName evidence="1">Fructose-1,6-bisphosphatase class 1</fullName>
    </submittedName>
</protein>
<proteinExistence type="predicted"/>